<dbReference type="UniPathway" id="UPA00056">
    <property type="reaction ID" value="UER00094"/>
</dbReference>
<dbReference type="InterPro" id="IPR036554">
    <property type="entry name" value="GHMP_kinase_C_sf"/>
</dbReference>
<keyword evidence="13" id="KW-1185">Reference proteome</keyword>
<dbReference type="InterPro" id="IPR014721">
    <property type="entry name" value="Ribsml_uS5_D2-typ_fold_subgr"/>
</dbReference>
<reference evidence="12 13" key="1">
    <citation type="journal article" date="2011" name="EMBO J.">
        <title>Structural diversity of bacterial flagellar motors.</title>
        <authorList>
            <person name="Chen S."/>
            <person name="Beeby M."/>
            <person name="Murphy G.E."/>
            <person name="Leadbetter J.R."/>
            <person name="Hendrixson D.R."/>
            <person name="Briegel A."/>
            <person name="Li Z."/>
            <person name="Shi J."/>
            <person name="Tocheva E.I."/>
            <person name="Muller A."/>
            <person name="Dobro M.J."/>
            <person name="Jensen G.J."/>
        </authorList>
    </citation>
    <scope>NUCLEOTIDE SEQUENCE [LARGE SCALE GENOMIC DNA]</scope>
    <source>
        <strain evidence="12 13">DSM 6540</strain>
    </source>
</reference>
<comment type="similarity">
    <text evidence="1 9">Belongs to the GHMP kinase family. IspE subfamily.</text>
</comment>
<dbReference type="Gene3D" id="3.30.70.890">
    <property type="entry name" value="GHMP kinase, C-terminal domain"/>
    <property type="match status" value="1"/>
</dbReference>
<accession>F7NIJ9</accession>
<organism evidence="12 13">
    <name type="scientific">Acetonema longum DSM 6540</name>
    <dbReference type="NCBI Taxonomy" id="1009370"/>
    <lineage>
        <taxon>Bacteria</taxon>
        <taxon>Bacillati</taxon>
        <taxon>Bacillota</taxon>
        <taxon>Negativicutes</taxon>
        <taxon>Acetonemataceae</taxon>
        <taxon>Acetonema</taxon>
    </lineage>
</organism>
<dbReference type="SUPFAM" id="SSF55060">
    <property type="entry name" value="GHMP Kinase, C-terminal domain"/>
    <property type="match status" value="1"/>
</dbReference>
<evidence type="ECO:0000256" key="3">
    <source>
        <dbReference type="ARBA" id="ARBA00017473"/>
    </source>
</evidence>
<dbReference type="GO" id="GO:0005524">
    <property type="term" value="F:ATP binding"/>
    <property type="evidence" value="ECO:0007669"/>
    <property type="project" value="UniProtKB-UniRule"/>
</dbReference>
<comment type="caution">
    <text evidence="12">The sequence shown here is derived from an EMBL/GenBank/DDBJ whole genome shotgun (WGS) entry which is preliminary data.</text>
</comment>
<dbReference type="GO" id="GO:0016114">
    <property type="term" value="P:terpenoid biosynthetic process"/>
    <property type="evidence" value="ECO:0007669"/>
    <property type="project" value="UniProtKB-UniRule"/>
</dbReference>
<evidence type="ECO:0000313" key="12">
    <source>
        <dbReference type="EMBL" id="EGO64145.1"/>
    </source>
</evidence>
<dbReference type="GO" id="GO:0019288">
    <property type="term" value="P:isopentenyl diphosphate biosynthetic process, methylerythritol 4-phosphate pathway"/>
    <property type="evidence" value="ECO:0007669"/>
    <property type="project" value="UniProtKB-UniRule"/>
</dbReference>
<dbReference type="NCBIfam" id="NF011202">
    <property type="entry name" value="PRK14608.1"/>
    <property type="match status" value="1"/>
</dbReference>
<dbReference type="InterPro" id="IPR020568">
    <property type="entry name" value="Ribosomal_Su5_D2-typ_SF"/>
</dbReference>
<dbReference type="RefSeq" id="WP_004095097.1">
    <property type="nucleotide sequence ID" value="NZ_AFGF01000076.1"/>
</dbReference>
<evidence type="ECO:0000256" key="4">
    <source>
        <dbReference type="ARBA" id="ARBA00022679"/>
    </source>
</evidence>
<dbReference type="GO" id="GO:0050515">
    <property type="term" value="F:4-(cytidine 5'-diphospho)-2-C-methyl-D-erythritol kinase activity"/>
    <property type="evidence" value="ECO:0007669"/>
    <property type="project" value="UniProtKB-UniRule"/>
</dbReference>
<keyword evidence="5 9" id="KW-0547">Nucleotide-binding</keyword>
<proteinExistence type="inferred from homology"/>
<dbReference type="HAMAP" id="MF_00061">
    <property type="entry name" value="IspE"/>
    <property type="match status" value="1"/>
</dbReference>
<dbReference type="Gene3D" id="3.30.230.10">
    <property type="match status" value="1"/>
</dbReference>
<evidence type="ECO:0000259" key="11">
    <source>
        <dbReference type="Pfam" id="PF08544"/>
    </source>
</evidence>
<dbReference type="Pfam" id="PF08544">
    <property type="entry name" value="GHMP_kinases_C"/>
    <property type="match status" value="1"/>
</dbReference>
<feature type="active site" evidence="9">
    <location>
        <position position="144"/>
    </location>
</feature>
<dbReference type="PANTHER" id="PTHR43527:SF2">
    <property type="entry name" value="4-DIPHOSPHOCYTIDYL-2-C-METHYL-D-ERYTHRITOL KINASE, CHLOROPLASTIC"/>
    <property type="match status" value="1"/>
</dbReference>
<evidence type="ECO:0000256" key="8">
    <source>
        <dbReference type="ARBA" id="ARBA00032554"/>
    </source>
</evidence>
<sequence length="296" mass="31647">MDTYQLEAYAKINLTLDVLYKRKDGFHEVKMIMQAIDLADTVRLTCQDASDGIALTTDTASDQANDAVPMDSTNLACRAAVLLAETCRLRQGVHIHLYKRIPVAAGMAGGSANAAAVLLGLNRLWRLNLSLNRLAELGATLGSDVPFCLYGGTMLATGRGELLQPLPDAPVLHLVLAKLPVAVSTASVYQRYRPDAALHHPDTDGMLEAIRSSDAAGIARRLGNVLETVTLMDHPDIGRLKSAMIRHGAINSLMSGSGPTVFGVAADQSQAESIAEAIKKEFQAQVYVTSTIAGRR</sequence>
<feature type="active site" evidence="9">
    <location>
        <position position="11"/>
    </location>
</feature>
<evidence type="ECO:0000256" key="5">
    <source>
        <dbReference type="ARBA" id="ARBA00022741"/>
    </source>
</evidence>
<feature type="binding site" evidence="9">
    <location>
        <begin position="102"/>
        <end position="112"/>
    </location>
    <ligand>
        <name>ATP</name>
        <dbReference type="ChEBI" id="CHEBI:30616"/>
    </ligand>
</feature>
<keyword evidence="6 9" id="KW-0418">Kinase</keyword>
<keyword evidence="4 9" id="KW-0808">Transferase</keyword>
<protein>
    <recommendedName>
        <fullName evidence="3 9">4-diphosphocytidyl-2-C-methyl-D-erythritol kinase</fullName>
        <shortName evidence="9">CMK</shortName>
        <ecNumber evidence="2 9">2.7.1.148</ecNumber>
    </recommendedName>
    <alternativeName>
        <fullName evidence="8 9">4-(cytidine-5'-diphospho)-2-C-methyl-D-erythritol kinase</fullName>
    </alternativeName>
</protein>
<evidence type="ECO:0000256" key="6">
    <source>
        <dbReference type="ARBA" id="ARBA00022777"/>
    </source>
</evidence>
<dbReference type="InterPro" id="IPR013750">
    <property type="entry name" value="GHMP_kinase_C_dom"/>
</dbReference>
<dbReference type="eggNOG" id="COG1947">
    <property type="taxonomic scope" value="Bacteria"/>
</dbReference>
<evidence type="ECO:0000256" key="9">
    <source>
        <dbReference type="HAMAP-Rule" id="MF_00061"/>
    </source>
</evidence>
<dbReference type="OrthoDB" id="9809438at2"/>
<comment type="pathway">
    <text evidence="9">Isoprenoid biosynthesis; isopentenyl diphosphate biosynthesis via DXP pathway; isopentenyl diphosphate from 1-deoxy-D-xylulose 5-phosphate: step 3/6.</text>
</comment>
<dbReference type="NCBIfam" id="TIGR00154">
    <property type="entry name" value="ispE"/>
    <property type="match status" value="1"/>
</dbReference>
<dbReference type="Pfam" id="PF00288">
    <property type="entry name" value="GHMP_kinases_N"/>
    <property type="match status" value="1"/>
</dbReference>
<evidence type="ECO:0000256" key="7">
    <source>
        <dbReference type="ARBA" id="ARBA00022840"/>
    </source>
</evidence>
<dbReference type="EC" id="2.7.1.148" evidence="2 9"/>
<dbReference type="PANTHER" id="PTHR43527">
    <property type="entry name" value="4-DIPHOSPHOCYTIDYL-2-C-METHYL-D-ERYTHRITOL KINASE, CHLOROPLASTIC"/>
    <property type="match status" value="1"/>
</dbReference>
<dbReference type="PIRSF" id="PIRSF010376">
    <property type="entry name" value="IspE"/>
    <property type="match status" value="1"/>
</dbReference>
<keyword evidence="7 9" id="KW-0067">ATP-binding</keyword>
<name>F7NIJ9_9FIRM</name>
<evidence type="ECO:0000313" key="13">
    <source>
        <dbReference type="Proteomes" id="UP000003240"/>
    </source>
</evidence>
<gene>
    <name evidence="12" type="primary">ipk</name>
    <name evidence="9" type="synonym">ispE</name>
    <name evidence="12" type="ORF">ALO_09509</name>
</gene>
<feature type="domain" description="GHMP kinase C-terminal" evidence="11">
    <location>
        <begin position="206"/>
        <end position="282"/>
    </location>
</feature>
<evidence type="ECO:0000256" key="2">
    <source>
        <dbReference type="ARBA" id="ARBA00012052"/>
    </source>
</evidence>
<dbReference type="Proteomes" id="UP000003240">
    <property type="component" value="Unassembled WGS sequence"/>
</dbReference>
<evidence type="ECO:0000256" key="1">
    <source>
        <dbReference type="ARBA" id="ARBA00009684"/>
    </source>
</evidence>
<evidence type="ECO:0000259" key="10">
    <source>
        <dbReference type="Pfam" id="PF00288"/>
    </source>
</evidence>
<keyword evidence="9" id="KW-0414">Isoprene biosynthesis</keyword>
<dbReference type="InterPro" id="IPR004424">
    <property type="entry name" value="IspE"/>
</dbReference>
<dbReference type="EMBL" id="AFGF01000076">
    <property type="protein sequence ID" value="EGO64145.1"/>
    <property type="molecule type" value="Genomic_DNA"/>
</dbReference>
<comment type="catalytic activity">
    <reaction evidence="9">
        <text>4-CDP-2-C-methyl-D-erythritol + ATP = 4-CDP-2-C-methyl-D-erythritol 2-phosphate + ADP + H(+)</text>
        <dbReference type="Rhea" id="RHEA:18437"/>
        <dbReference type="ChEBI" id="CHEBI:15378"/>
        <dbReference type="ChEBI" id="CHEBI:30616"/>
        <dbReference type="ChEBI" id="CHEBI:57823"/>
        <dbReference type="ChEBI" id="CHEBI:57919"/>
        <dbReference type="ChEBI" id="CHEBI:456216"/>
        <dbReference type="EC" id="2.7.1.148"/>
    </reaction>
</comment>
<dbReference type="InterPro" id="IPR006204">
    <property type="entry name" value="GHMP_kinase_N_dom"/>
</dbReference>
<dbReference type="STRING" id="1009370.ALO_09509"/>
<dbReference type="AlphaFoldDB" id="F7NIJ9"/>
<dbReference type="SUPFAM" id="SSF54211">
    <property type="entry name" value="Ribosomal protein S5 domain 2-like"/>
    <property type="match status" value="1"/>
</dbReference>
<feature type="domain" description="GHMP kinase N-terminal" evidence="10">
    <location>
        <begin position="74"/>
        <end position="152"/>
    </location>
</feature>
<comment type="function">
    <text evidence="9">Catalyzes the phosphorylation of the position 2 hydroxy group of 4-diphosphocytidyl-2C-methyl-D-erythritol.</text>
</comment>